<evidence type="ECO:0000313" key="8">
    <source>
        <dbReference type="Proteomes" id="UP000008672"/>
    </source>
</evidence>
<evidence type="ECO:0000256" key="4">
    <source>
        <dbReference type="ARBA" id="ARBA00022598"/>
    </source>
</evidence>
<dbReference type="Gene3D" id="3.10.410.10">
    <property type="entry name" value="Formyltetrahydrofolate synthetase, domain 3"/>
    <property type="match status" value="1"/>
</dbReference>
<evidence type="ECO:0000256" key="3">
    <source>
        <dbReference type="ARBA" id="ARBA00022563"/>
    </source>
</evidence>
<dbReference type="GO" id="GO:0005524">
    <property type="term" value="F:ATP binding"/>
    <property type="evidence" value="ECO:0007669"/>
    <property type="project" value="UniProtKB-KW"/>
</dbReference>
<keyword evidence="6" id="KW-0067">ATP-binding</keyword>
<dbReference type="HOGENOM" id="CLU_003601_3_1_1"/>
<sequence>LLVTEAGFGADIGMEKFYNIKCRTSGLRPSAVVLVATIRALKMHGGGPNVTAGAPLPKEYIEEGGENLNLVAAGCCNLQKQIQIAQLFGVPVVVAVNVFRTDTRPEVDLVCQMAKNSGAVDAVPCTHWATGGKGAVELALAVREATNHKSNFRFLYDSELPLVEKIRTIAQQIYGAQDIELSQEAQTKIDLYSSQGFGNLPICMAKTHLSLSHQPDRKGVPTGFILPIRDVRASIGAGFIYPLVG</sequence>
<dbReference type="Ensembl" id="ENSLACT00000008865.1">
    <property type="protein sequence ID" value="ENSLACP00000008796.1"/>
    <property type="gene ID" value="ENSLACG00000007772.1"/>
</dbReference>
<dbReference type="FunFam" id="3.10.410.10:FF:000001">
    <property type="entry name" value="Putative formate--tetrahydrofolate ligase"/>
    <property type="match status" value="1"/>
</dbReference>
<keyword evidence="4" id="KW-0436">Ligase</keyword>
<evidence type="ECO:0000313" key="7">
    <source>
        <dbReference type="Ensembl" id="ENSLACP00000008796.1"/>
    </source>
</evidence>
<dbReference type="UniPathway" id="UPA00193"/>
<dbReference type="EMBL" id="AFYH01213375">
    <property type="status" value="NOT_ANNOTATED_CDS"/>
    <property type="molecule type" value="Genomic_DNA"/>
</dbReference>
<protein>
    <recommendedName>
        <fullName evidence="2">formate--tetrahydrofolate ligase</fullName>
        <ecNumber evidence="2">6.3.4.3</ecNumber>
    </recommendedName>
</protein>
<dbReference type="InterPro" id="IPR000559">
    <property type="entry name" value="Formate_THF_ligase"/>
</dbReference>
<keyword evidence="8" id="KW-1185">Reference proteome</keyword>
<evidence type="ECO:0000256" key="1">
    <source>
        <dbReference type="ARBA" id="ARBA00004777"/>
    </source>
</evidence>
<dbReference type="EMBL" id="AFYH01213376">
    <property type="status" value="NOT_ANNOTATED_CDS"/>
    <property type="molecule type" value="Genomic_DNA"/>
</dbReference>
<evidence type="ECO:0000256" key="2">
    <source>
        <dbReference type="ARBA" id="ARBA00012295"/>
    </source>
</evidence>
<dbReference type="EC" id="6.3.4.3" evidence="2"/>
<name>H3AGM5_LATCH</name>
<dbReference type="Pfam" id="PF01268">
    <property type="entry name" value="FTHFS"/>
    <property type="match status" value="1"/>
</dbReference>
<dbReference type="InterPro" id="IPR027417">
    <property type="entry name" value="P-loop_NTPase"/>
</dbReference>
<reference evidence="8" key="1">
    <citation type="submission" date="2011-08" db="EMBL/GenBank/DDBJ databases">
        <title>The draft genome of Latimeria chalumnae.</title>
        <authorList>
            <person name="Di Palma F."/>
            <person name="Alfoldi J."/>
            <person name="Johnson J."/>
            <person name="Berlin A."/>
            <person name="Gnerre S."/>
            <person name="Jaffe D."/>
            <person name="MacCallum I."/>
            <person name="Young S."/>
            <person name="Walker B.J."/>
            <person name="Lander E."/>
            <person name="Lindblad-Toh K."/>
        </authorList>
    </citation>
    <scope>NUCLEOTIDE SEQUENCE [LARGE SCALE GENOMIC DNA]</scope>
    <source>
        <strain evidence="8">Wild caught</strain>
    </source>
</reference>
<dbReference type="EMBL" id="AFYH01213374">
    <property type="status" value="NOT_ANNOTATED_CDS"/>
    <property type="molecule type" value="Genomic_DNA"/>
</dbReference>
<gene>
    <name evidence="7" type="primary">LOC102353169</name>
</gene>
<dbReference type="InParanoid" id="H3AGM5"/>
<comment type="pathway">
    <text evidence="1">One-carbon metabolism; tetrahydrofolate interconversion.</text>
</comment>
<dbReference type="AlphaFoldDB" id="H3AGM5"/>
<accession>H3AGM5</accession>
<dbReference type="eggNOG" id="KOG4230">
    <property type="taxonomic scope" value="Eukaryota"/>
</dbReference>
<proteinExistence type="predicted"/>
<dbReference type="PROSITE" id="PS00722">
    <property type="entry name" value="FTHFS_2"/>
    <property type="match status" value="1"/>
</dbReference>
<keyword evidence="5" id="KW-0547">Nucleotide-binding</keyword>
<keyword evidence="3" id="KW-0554">One-carbon metabolism</keyword>
<dbReference type="GO" id="GO:0004329">
    <property type="term" value="F:formate-tetrahydrofolate ligase activity"/>
    <property type="evidence" value="ECO:0007669"/>
    <property type="project" value="UniProtKB-EC"/>
</dbReference>
<organism evidence="7 8">
    <name type="scientific">Latimeria chalumnae</name>
    <name type="common">Coelacanth</name>
    <dbReference type="NCBI Taxonomy" id="7897"/>
    <lineage>
        <taxon>Eukaryota</taxon>
        <taxon>Metazoa</taxon>
        <taxon>Chordata</taxon>
        <taxon>Craniata</taxon>
        <taxon>Vertebrata</taxon>
        <taxon>Euteleostomi</taxon>
        <taxon>Coelacanthiformes</taxon>
        <taxon>Coelacanthidae</taxon>
        <taxon>Latimeria</taxon>
    </lineage>
</organism>
<dbReference type="STRING" id="7897.ENSLACP00000008796"/>
<dbReference type="Proteomes" id="UP000008672">
    <property type="component" value="Unassembled WGS sequence"/>
</dbReference>
<reference evidence="7" key="3">
    <citation type="submission" date="2025-09" db="UniProtKB">
        <authorList>
            <consortium name="Ensembl"/>
        </authorList>
    </citation>
    <scope>IDENTIFICATION</scope>
</reference>
<evidence type="ECO:0000256" key="6">
    <source>
        <dbReference type="ARBA" id="ARBA00022840"/>
    </source>
</evidence>
<evidence type="ECO:0000256" key="5">
    <source>
        <dbReference type="ARBA" id="ARBA00022741"/>
    </source>
</evidence>
<dbReference type="Bgee" id="ENSLACG00000007772">
    <property type="expression patterns" value="Expressed in pelvic fin and 1 other cell type or tissue"/>
</dbReference>
<dbReference type="InterPro" id="IPR020628">
    <property type="entry name" value="Formate_THF_ligase_CS"/>
</dbReference>
<dbReference type="SUPFAM" id="SSF52540">
    <property type="entry name" value="P-loop containing nucleoside triphosphate hydrolases"/>
    <property type="match status" value="1"/>
</dbReference>
<dbReference type="GO" id="GO:0035999">
    <property type="term" value="P:tetrahydrofolate interconversion"/>
    <property type="evidence" value="ECO:0007669"/>
    <property type="project" value="UniProtKB-UniPathway"/>
</dbReference>
<dbReference type="OMA" id="TCARTRH"/>
<reference evidence="7" key="2">
    <citation type="submission" date="2025-08" db="UniProtKB">
        <authorList>
            <consortium name="Ensembl"/>
        </authorList>
    </citation>
    <scope>IDENTIFICATION</scope>
</reference>
<dbReference type="Gene3D" id="3.40.50.300">
    <property type="entry name" value="P-loop containing nucleotide triphosphate hydrolases"/>
    <property type="match status" value="1"/>
</dbReference>
<dbReference type="GeneTree" id="ENSGT00940000157477"/>